<keyword evidence="2" id="KW-0808">Transferase</keyword>
<protein>
    <submittedName>
        <fullName evidence="5">Poly [ADP-ribose] polymerase 6</fullName>
    </submittedName>
</protein>
<proteinExistence type="predicted"/>
<keyword evidence="4" id="KW-0520">NAD</keyword>
<evidence type="ECO:0000256" key="1">
    <source>
        <dbReference type="ARBA" id="ARBA00022676"/>
    </source>
</evidence>
<keyword evidence="1" id="KW-0328">Glycosyltransferase</keyword>
<keyword evidence="6" id="KW-1185">Reference proteome</keyword>
<evidence type="ECO:0000313" key="6">
    <source>
        <dbReference type="Proteomes" id="UP001470230"/>
    </source>
</evidence>
<gene>
    <name evidence="5" type="ORF">M9Y10_010461</name>
</gene>
<reference evidence="5 6" key="1">
    <citation type="submission" date="2024-04" db="EMBL/GenBank/DDBJ databases">
        <title>Tritrichomonas musculus Genome.</title>
        <authorList>
            <person name="Alves-Ferreira E."/>
            <person name="Grigg M."/>
            <person name="Lorenzi H."/>
            <person name="Galac M."/>
        </authorList>
    </citation>
    <scope>NUCLEOTIDE SEQUENCE [LARGE SCALE GENOMIC DNA]</scope>
    <source>
        <strain evidence="5 6">EAF2021</strain>
    </source>
</reference>
<dbReference type="InterPro" id="IPR051838">
    <property type="entry name" value="ARTD_PARP"/>
</dbReference>
<dbReference type="SUPFAM" id="SSF56399">
    <property type="entry name" value="ADP-ribosylation"/>
    <property type="match status" value="1"/>
</dbReference>
<sequence length="272" mass="31295">MLLGTLKMTHSDQKNIRRCQPKSMNAEKMERAGYDRLQSENALSNCHNDIDKSIHLIRTGEYSYPKEEMKVSNFPTTCEKNLCYTQYSSIGLSTSLVQEIKRDIEVADLLFSVFVSSIGTRFLIRAPPPLTPEKLNEKIECDRSEVLNYDPDYLREVVKNVPSFNDVAAYTDDASLSDKIGHEVFKLLQWVILTIRAQLFWLPPSLELERIHNASYNCIQFMPLASSREQESIFQQLKAKNNNSSVFIWHGSDVDKWHSIIRNGLVNTSRIE</sequence>
<evidence type="ECO:0000256" key="2">
    <source>
        <dbReference type="ARBA" id="ARBA00022679"/>
    </source>
</evidence>
<keyword evidence="3" id="KW-0548">Nucleotidyltransferase</keyword>
<dbReference type="PANTHER" id="PTHR21328">
    <property type="entry name" value="POLY ADP-RIBOSE POLYMERASE FAMILY, MEMBER PARP"/>
    <property type="match status" value="1"/>
</dbReference>
<dbReference type="Proteomes" id="UP001470230">
    <property type="component" value="Unassembled WGS sequence"/>
</dbReference>
<dbReference type="EMBL" id="JAPFFF010000016">
    <property type="protein sequence ID" value="KAK8864934.1"/>
    <property type="molecule type" value="Genomic_DNA"/>
</dbReference>
<name>A0ABR2IN73_9EUKA</name>
<comment type="caution">
    <text evidence="5">The sequence shown here is derived from an EMBL/GenBank/DDBJ whole genome shotgun (WGS) entry which is preliminary data.</text>
</comment>
<organism evidence="5 6">
    <name type="scientific">Tritrichomonas musculus</name>
    <dbReference type="NCBI Taxonomy" id="1915356"/>
    <lineage>
        <taxon>Eukaryota</taxon>
        <taxon>Metamonada</taxon>
        <taxon>Parabasalia</taxon>
        <taxon>Tritrichomonadida</taxon>
        <taxon>Tritrichomonadidae</taxon>
        <taxon>Tritrichomonas</taxon>
    </lineage>
</organism>
<evidence type="ECO:0000256" key="4">
    <source>
        <dbReference type="ARBA" id="ARBA00023027"/>
    </source>
</evidence>
<evidence type="ECO:0000256" key="3">
    <source>
        <dbReference type="ARBA" id="ARBA00022695"/>
    </source>
</evidence>
<accession>A0ABR2IN73</accession>
<evidence type="ECO:0000313" key="5">
    <source>
        <dbReference type="EMBL" id="KAK8864934.1"/>
    </source>
</evidence>